<dbReference type="KEGG" id="crq:GCK72_023091"/>
<evidence type="ECO:0000313" key="2">
    <source>
        <dbReference type="Proteomes" id="UP000483820"/>
    </source>
</evidence>
<dbReference type="GeneID" id="9818423"/>
<proteinExistence type="predicted"/>
<evidence type="ECO:0000313" key="1">
    <source>
        <dbReference type="EMBL" id="KAF1746634.1"/>
    </source>
</evidence>
<accession>A0A6A5FVV4</accession>
<dbReference type="EMBL" id="WUAV01000006">
    <property type="protein sequence ID" value="KAF1746634.1"/>
    <property type="molecule type" value="Genomic_DNA"/>
</dbReference>
<protein>
    <submittedName>
        <fullName evidence="1">Uncharacterized protein</fullName>
    </submittedName>
</protein>
<reference evidence="1 2" key="1">
    <citation type="submission" date="2019-12" db="EMBL/GenBank/DDBJ databases">
        <title>Chromosome-level assembly of the Caenorhabditis remanei genome.</title>
        <authorList>
            <person name="Teterina A.A."/>
            <person name="Willis J.H."/>
            <person name="Phillips P.C."/>
        </authorList>
    </citation>
    <scope>NUCLEOTIDE SEQUENCE [LARGE SCALE GENOMIC DNA]</scope>
    <source>
        <strain evidence="1 2">PX506</strain>
        <tissue evidence="1">Whole organism</tissue>
    </source>
</reference>
<sequence length="164" mass="19184">MIVIVFFQITRSRGVSFVKYCNLTSYAEVAFAKTLIMSYFFDLMFGMTTAPKYRTAWNDDIESMLVELVSETPCLWRVKNEKDIGGSEEVEFTVIKMMVTKKWLEFTLLFDVKYALNGYKMADRGKIKNRDGSVKEDLTEKWIHFHKLDFLIDPNAGKFKKPKK</sequence>
<dbReference type="CTD" id="9818423"/>
<dbReference type="Proteomes" id="UP000483820">
    <property type="component" value="Chromosome X"/>
</dbReference>
<comment type="caution">
    <text evidence="1">The sequence shown here is derived from an EMBL/GenBank/DDBJ whole genome shotgun (WGS) entry which is preliminary data.</text>
</comment>
<gene>
    <name evidence="1" type="ORF">GCK72_023091</name>
</gene>
<dbReference type="AlphaFoldDB" id="A0A6A5FVV4"/>
<dbReference type="RefSeq" id="XP_053578793.1">
    <property type="nucleotide sequence ID" value="XM_053735227.1"/>
</dbReference>
<name>A0A6A5FVV4_CAERE</name>
<organism evidence="1 2">
    <name type="scientific">Caenorhabditis remanei</name>
    <name type="common">Caenorhabditis vulgaris</name>
    <dbReference type="NCBI Taxonomy" id="31234"/>
    <lineage>
        <taxon>Eukaryota</taxon>
        <taxon>Metazoa</taxon>
        <taxon>Ecdysozoa</taxon>
        <taxon>Nematoda</taxon>
        <taxon>Chromadorea</taxon>
        <taxon>Rhabditida</taxon>
        <taxon>Rhabditina</taxon>
        <taxon>Rhabditomorpha</taxon>
        <taxon>Rhabditoidea</taxon>
        <taxon>Rhabditidae</taxon>
        <taxon>Peloderinae</taxon>
        <taxon>Caenorhabditis</taxon>
    </lineage>
</organism>